<evidence type="ECO:0000256" key="1">
    <source>
        <dbReference type="SAM" id="Phobius"/>
    </source>
</evidence>
<feature type="transmembrane region" description="Helical" evidence="1">
    <location>
        <begin position="169"/>
        <end position="186"/>
    </location>
</feature>
<protein>
    <submittedName>
        <fullName evidence="3">VanZ family protein</fullName>
    </submittedName>
</protein>
<dbReference type="InterPro" id="IPR006976">
    <property type="entry name" value="VanZ-like"/>
</dbReference>
<dbReference type="InterPro" id="IPR053150">
    <property type="entry name" value="Teicoplanin_resist-assoc"/>
</dbReference>
<dbReference type="RefSeq" id="WP_377278114.1">
    <property type="nucleotide sequence ID" value="NZ_JBHSGL010000005.1"/>
</dbReference>
<evidence type="ECO:0000259" key="2">
    <source>
        <dbReference type="Pfam" id="PF04892"/>
    </source>
</evidence>
<reference evidence="4" key="1">
    <citation type="journal article" date="2019" name="Int. J. Syst. Evol. Microbiol.">
        <title>The Global Catalogue of Microorganisms (GCM) 10K type strain sequencing project: providing services to taxonomists for standard genome sequencing and annotation.</title>
        <authorList>
            <consortium name="The Broad Institute Genomics Platform"/>
            <consortium name="The Broad Institute Genome Sequencing Center for Infectious Disease"/>
            <person name="Wu L."/>
            <person name="Ma J."/>
        </authorList>
    </citation>
    <scope>NUCLEOTIDE SEQUENCE [LARGE SCALE GENOMIC DNA]</scope>
    <source>
        <strain evidence="4">CGMCC 1.12151</strain>
    </source>
</reference>
<sequence length="205" mass="23226">MNLLKNIILIFISLLASQFLMYYIIDEIIVTFVNSPVPYLVGRILLAFIIFVSIKFLLKEFKVDSVYVDLAMILYFILLASITLFKGNETSRDFNFIPFNFISYAAEVNLSIFIPAILVNLLLLVPLAVYLRLKKIRFTFACKMILSASLLIDVLQFLTARGTFDVDDLLLNTIGACLGYFAANALHNQITKTNLTNSTRLPSEM</sequence>
<evidence type="ECO:0000313" key="3">
    <source>
        <dbReference type="EMBL" id="MFC4712732.1"/>
    </source>
</evidence>
<dbReference type="EMBL" id="JBHSGL010000005">
    <property type="protein sequence ID" value="MFC4712732.1"/>
    <property type="molecule type" value="Genomic_DNA"/>
</dbReference>
<evidence type="ECO:0000313" key="4">
    <source>
        <dbReference type="Proteomes" id="UP001595932"/>
    </source>
</evidence>
<name>A0ABV9MA61_9BACL</name>
<dbReference type="Proteomes" id="UP001595932">
    <property type="component" value="Unassembled WGS sequence"/>
</dbReference>
<keyword evidence="1" id="KW-0472">Membrane</keyword>
<feature type="transmembrane region" description="Helical" evidence="1">
    <location>
        <begin position="108"/>
        <end position="131"/>
    </location>
</feature>
<feature type="transmembrane region" description="Helical" evidence="1">
    <location>
        <begin position="37"/>
        <end position="58"/>
    </location>
</feature>
<comment type="caution">
    <text evidence="3">The sequence shown here is derived from an EMBL/GenBank/DDBJ whole genome shotgun (WGS) entry which is preliminary data.</text>
</comment>
<organism evidence="3 4">
    <name type="scientific">Planococcus dechangensis</name>
    <dbReference type="NCBI Taxonomy" id="1176255"/>
    <lineage>
        <taxon>Bacteria</taxon>
        <taxon>Bacillati</taxon>
        <taxon>Bacillota</taxon>
        <taxon>Bacilli</taxon>
        <taxon>Bacillales</taxon>
        <taxon>Caryophanaceae</taxon>
        <taxon>Planococcus</taxon>
    </lineage>
</organism>
<keyword evidence="4" id="KW-1185">Reference proteome</keyword>
<keyword evidence="1" id="KW-0812">Transmembrane</keyword>
<dbReference type="PANTHER" id="PTHR36834">
    <property type="entry name" value="MEMBRANE PROTEIN-RELATED"/>
    <property type="match status" value="1"/>
</dbReference>
<feature type="transmembrane region" description="Helical" evidence="1">
    <location>
        <begin position="138"/>
        <end position="157"/>
    </location>
</feature>
<proteinExistence type="predicted"/>
<dbReference type="Pfam" id="PF04892">
    <property type="entry name" value="VanZ"/>
    <property type="match status" value="1"/>
</dbReference>
<accession>A0ABV9MA61</accession>
<feature type="transmembrane region" description="Helical" evidence="1">
    <location>
        <begin position="70"/>
        <end position="88"/>
    </location>
</feature>
<keyword evidence="1" id="KW-1133">Transmembrane helix</keyword>
<gene>
    <name evidence="3" type="ORF">ACFO5U_07680</name>
</gene>
<feature type="domain" description="VanZ-like" evidence="2">
    <location>
        <begin position="73"/>
        <end position="184"/>
    </location>
</feature>
<dbReference type="PANTHER" id="PTHR36834:SF1">
    <property type="entry name" value="INTEGRAL MEMBRANE PROTEIN"/>
    <property type="match status" value="1"/>
</dbReference>
<feature type="transmembrane region" description="Helical" evidence="1">
    <location>
        <begin position="7"/>
        <end position="25"/>
    </location>
</feature>